<dbReference type="Proteomes" id="UP000031166">
    <property type="component" value="Unassembled WGS sequence"/>
</dbReference>
<dbReference type="AlphaFoldDB" id="A0A0B4E1P1"/>
<evidence type="ECO:0008006" key="3">
    <source>
        <dbReference type="Google" id="ProtNLM"/>
    </source>
</evidence>
<accession>A0A0B4E1P1</accession>
<protein>
    <recommendedName>
        <fullName evidence="3">PLD phosphodiesterase domain-containing protein</fullName>
    </recommendedName>
</protein>
<comment type="caution">
    <text evidence="1">The sequence shown here is derived from an EMBL/GenBank/DDBJ whole genome shotgun (WGS) entry which is preliminary data.</text>
</comment>
<dbReference type="STRING" id="172043.RM53_03325"/>
<name>A0A0B4E1P1_9CAUL</name>
<dbReference type="InterPro" id="IPR059166">
    <property type="entry name" value="PLD-like_cat"/>
</dbReference>
<sequence>MLNRRSLDPEQRTLYGANLQPPAGYVFDAAVATTFSLDFETALAVPVSLALFAAENRDDILSHPLALLEGAERIAGRLVVFTDAGHIQASARPHSRLCSLLERIIVEVAAPQGGAFHPKMWALRFTPLRPEDPARLRLLILSRNLTRDRSWDIAATLDGVITKQPKAVNRPVADFLRQLPDLATVGAPDGTKTLVDDLAEDIRRAEWSLPEPFQSVSFAVNGLGGKPWRPESCARLGVVSPFCDDQTLSMLARLASAEKPIFIGRSDELAQVPGATLDGFARVAVLDEMAATEDGEEEDAAALQGLHAKAFIAERGWDTAITVGSGNATRPALLTGSNVEIFTTLTGKRSRVGSVEEILGDKGFGRLTRPFVRDETGAADAAQRAAEARLDQARREICRSGLTLRCERGEHSADGAPVWRVWLIPCEPLPLTGLGALRVWPITRGEGHARDVLEPLRQGQPADLCAMPLVDLTRFLACHLTDETEGVSILFSTGLMMEGLPAERHAAILRWVIDSKDAFFRYLRLLLSELGDPFAAALAAQDGSGQGAWRAASDDAPILEEMVRAFCRGGDQLRAIERLIARLETGDGDDTDPIPAEFRALWNTFRIALATQDAAHAE</sequence>
<evidence type="ECO:0000313" key="2">
    <source>
        <dbReference type="Proteomes" id="UP000031166"/>
    </source>
</evidence>
<evidence type="ECO:0000313" key="1">
    <source>
        <dbReference type="EMBL" id="KIC60493.1"/>
    </source>
</evidence>
<dbReference type="EMBL" id="JWSY01000004">
    <property type="protein sequence ID" value="KIC60493.1"/>
    <property type="molecule type" value="Genomic_DNA"/>
</dbReference>
<organism evidence="1 2">
    <name type="scientific">Brevundimonas nasdae</name>
    <dbReference type="NCBI Taxonomy" id="172043"/>
    <lineage>
        <taxon>Bacteria</taxon>
        <taxon>Pseudomonadati</taxon>
        <taxon>Pseudomonadota</taxon>
        <taxon>Alphaproteobacteria</taxon>
        <taxon>Caulobacterales</taxon>
        <taxon>Caulobacteraceae</taxon>
        <taxon>Brevundimonas</taxon>
    </lineage>
</organism>
<reference evidence="1 2" key="1">
    <citation type="submission" date="2014-12" db="EMBL/GenBank/DDBJ databases">
        <title>Genome sequencing of Brevundimonas nasdae TPW30.</title>
        <authorList>
            <person name="Tan P.W."/>
            <person name="Chan K.-G."/>
        </authorList>
    </citation>
    <scope>NUCLEOTIDE SEQUENCE [LARGE SCALE GENOMIC DNA]</scope>
    <source>
        <strain evidence="1 2">TPW30</strain>
    </source>
</reference>
<dbReference type="CDD" id="cd09176">
    <property type="entry name" value="PLDc_unchar6"/>
    <property type="match status" value="1"/>
</dbReference>
<gene>
    <name evidence="1" type="ORF">RM53_03325</name>
</gene>
<dbReference type="RefSeq" id="WP_039244278.1">
    <property type="nucleotide sequence ID" value="NZ_JWSY01000004.1"/>
</dbReference>
<proteinExistence type="predicted"/>